<keyword evidence="8 9" id="KW-0413">Isomerase</keyword>
<name>A0A926RVM5_9BACI</name>
<accession>A0A926RVM5</accession>
<comment type="pathway">
    <text evidence="2 9">Amino-acid biosynthesis; L-tryptophan biosynthesis; L-tryptophan from chorismate: step 3/5.</text>
</comment>
<keyword evidence="7 9" id="KW-0057">Aromatic amino acid biosynthesis</keyword>
<keyword evidence="6 9" id="KW-0822">Tryptophan biosynthesis</keyword>
<reference evidence="11" key="1">
    <citation type="submission" date="2020-09" db="EMBL/GenBank/DDBJ databases">
        <title>A novel bacterium of genus Bacillus, isolated from South China Sea.</title>
        <authorList>
            <person name="Huang H."/>
            <person name="Mo K."/>
            <person name="Hu Y."/>
        </authorList>
    </citation>
    <scope>NUCLEOTIDE SEQUENCE</scope>
    <source>
        <strain evidence="11">IB182487</strain>
    </source>
</reference>
<dbReference type="RefSeq" id="WP_191154546.1">
    <property type="nucleotide sequence ID" value="NZ_JACXAI010000001.1"/>
</dbReference>
<comment type="similarity">
    <text evidence="9">Belongs to the TrpF family.</text>
</comment>
<dbReference type="EC" id="5.3.1.24" evidence="3 9"/>
<evidence type="ECO:0000256" key="1">
    <source>
        <dbReference type="ARBA" id="ARBA00001164"/>
    </source>
</evidence>
<dbReference type="EMBL" id="JACXAI010000001">
    <property type="protein sequence ID" value="MBD1378605.1"/>
    <property type="molecule type" value="Genomic_DNA"/>
</dbReference>
<dbReference type="GO" id="GO:0004640">
    <property type="term" value="F:phosphoribosylanthranilate isomerase activity"/>
    <property type="evidence" value="ECO:0007669"/>
    <property type="project" value="UniProtKB-UniRule"/>
</dbReference>
<organism evidence="11 12">
    <name type="scientific">Metabacillus arenae</name>
    <dbReference type="NCBI Taxonomy" id="2771434"/>
    <lineage>
        <taxon>Bacteria</taxon>
        <taxon>Bacillati</taxon>
        <taxon>Bacillota</taxon>
        <taxon>Bacilli</taxon>
        <taxon>Bacillales</taxon>
        <taxon>Bacillaceae</taxon>
        <taxon>Metabacillus</taxon>
    </lineage>
</organism>
<evidence type="ECO:0000256" key="9">
    <source>
        <dbReference type="HAMAP-Rule" id="MF_00135"/>
    </source>
</evidence>
<protein>
    <recommendedName>
        <fullName evidence="4 9">N-(5'-phosphoribosyl)anthranilate isomerase</fullName>
        <shortName evidence="9">PRAI</shortName>
        <ecNumber evidence="3 9">5.3.1.24</ecNumber>
    </recommendedName>
</protein>
<evidence type="ECO:0000313" key="12">
    <source>
        <dbReference type="Proteomes" id="UP000626844"/>
    </source>
</evidence>
<evidence type="ECO:0000256" key="5">
    <source>
        <dbReference type="ARBA" id="ARBA00022605"/>
    </source>
</evidence>
<comment type="caution">
    <text evidence="11">The sequence shown here is derived from an EMBL/GenBank/DDBJ whole genome shotgun (WGS) entry which is preliminary data.</text>
</comment>
<evidence type="ECO:0000256" key="7">
    <source>
        <dbReference type="ARBA" id="ARBA00023141"/>
    </source>
</evidence>
<dbReference type="Pfam" id="PF00697">
    <property type="entry name" value="PRAI"/>
    <property type="match status" value="1"/>
</dbReference>
<proteinExistence type="inferred from homology"/>
<dbReference type="InterPro" id="IPR044643">
    <property type="entry name" value="TrpF_fam"/>
</dbReference>
<comment type="catalytic activity">
    <reaction evidence="1 9">
        <text>N-(5-phospho-beta-D-ribosyl)anthranilate = 1-(2-carboxyphenylamino)-1-deoxy-D-ribulose 5-phosphate</text>
        <dbReference type="Rhea" id="RHEA:21540"/>
        <dbReference type="ChEBI" id="CHEBI:18277"/>
        <dbReference type="ChEBI" id="CHEBI:58613"/>
        <dbReference type="EC" id="5.3.1.24"/>
    </reaction>
</comment>
<evidence type="ECO:0000256" key="6">
    <source>
        <dbReference type="ARBA" id="ARBA00022822"/>
    </source>
</evidence>
<dbReference type="PANTHER" id="PTHR42894">
    <property type="entry name" value="N-(5'-PHOSPHORIBOSYL)ANTHRANILATE ISOMERASE"/>
    <property type="match status" value="1"/>
</dbReference>
<evidence type="ECO:0000256" key="8">
    <source>
        <dbReference type="ARBA" id="ARBA00023235"/>
    </source>
</evidence>
<evidence type="ECO:0000256" key="2">
    <source>
        <dbReference type="ARBA" id="ARBA00004664"/>
    </source>
</evidence>
<dbReference type="NCBIfam" id="NF002301">
    <property type="entry name" value="PRK01222.2-1"/>
    <property type="match status" value="1"/>
</dbReference>
<dbReference type="CDD" id="cd00405">
    <property type="entry name" value="PRAI"/>
    <property type="match status" value="1"/>
</dbReference>
<dbReference type="PANTHER" id="PTHR42894:SF1">
    <property type="entry name" value="N-(5'-PHOSPHORIBOSYL)ANTHRANILATE ISOMERASE"/>
    <property type="match status" value="1"/>
</dbReference>
<dbReference type="GO" id="GO:0000162">
    <property type="term" value="P:L-tryptophan biosynthetic process"/>
    <property type="evidence" value="ECO:0007669"/>
    <property type="project" value="UniProtKB-UniRule"/>
</dbReference>
<sequence>MQKPLLKLCGNRSYEDFLLTSQSPADYLGFIFAKGKRQVQPQEVKEWIGRHIPFSQKIVGVFVNPTNEEIAEVLNAVPLDVIQLHGNESIERVEELTAAFDSCFWKALHHQADTVSKMSAYAPFVDGYIIDTLIKGEWGGTGETFDWMSVPSYKKMAQKLNKICFIAGGIDADNVSNLLDLHPAGVDLSSGIEQNEKKDSAKLQLLIERMNKHVSIS</sequence>
<evidence type="ECO:0000256" key="4">
    <source>
        <dbReference type="ARBA" id="ARBA00022272"/>
    </source>
</evidence>
<keyword evidence="5 9" id="KW-0028">Amino-acid biosynthesis</keyword>
<evidence type="ECO:0000313" key="11">
    <source>
        <dbReference type="EMBL" id="MBD1378605.1"/>
    </source>
</evidence>
<evidence type="ECO:0000259" key="10">
    <source>
        <dbReference type="Pfam" id="PF00697"/>
    </source>
</evidence>
<feature type="domain" description="N-(5'phosphoribosyl) anthranilate isomerase (PRAI)" evidence="10">
    <location>
        <begin position="7"/>
        <end position="208"/>
    </location>
</feature>
<gene>
    <name evidence="9" type="primary">trpF</name>
    <name evidence="11" type="ORF">IC621_00045</name>
</gene>
<dbReference type="Gene3D" id="3.20.20.70">
    <property type="entry name" value="Aldolase class I"/>
    <property type="match status" value="1"/>
</dbReference>
<keyword evidence="12" id="KW-1185">Reference proteome</keyword>
<dbReference type="InterPro" id="IPR011060">
    <property type="entry name" value="RibuloseP-bd_barrel"/>
</dbReference>
<dbReference type="AlphaFoldDB" id="A0A926RVM5"/>
<dbReference type="InterPro" id="IPR001240">
    <property type="entry name" value="PRAI_dom"/>
</dbReference>
<dbReference type="HAMAP" id="MF_00135">
    <property type="entry name" value="PRAI"/>
    <property type="match status" value="1"/>
</dbReference>
<dbReference type="Proteomes" id="UP000626844">
    <property type="component" value="Unassembled WGS sequence"/>
</dbReference>
<dbReference type="InterPro" id="IPR013785">
    <property type="entry name" value="Aldolase_TIM"/>
</dbReference>
<evidence type="ECO:0000256" key="3">
    <source>
        <dbReference type="ARBA" id="ARBA00012572"/>
    </source>
</evidence>
<dbReference type="SUPFAM" id="SSF51366">
    <property type="entry name" value="Ribulose-phoshate binding barrel"/>
    <property type="match status" value="1"/>
</dbReference>